<comment type="caution">
    <text evidence="15">Lacks conserved residue(s) required for the propagation of feature annotation.</text>
</comment>
<dbReference type="EMBL" id="CAHIKZ030004588">
    <property type="protein sequence ID" value="CAE1312640.1"/>
    <property type="molecule type" value="Genomic_DNA"/>
</dbReference>
<feature type="transmembrane region" description="Helical" evidence="15">
    <location>
        <begin position="339"/>
        <end position="360"/>
    </location>
</feature>
<keyword evidence="4 15" id="KW-0109">Calcium transport</keyword>
<feature type="transmembrane region" description="Helical" evidence="15">
    <location>
        <begin position="263"/>
        <end position="281"/>
    </location>
</feature>
<comment type="subcellular location">
    <subcellularLocation>
        <location evidence="1 15">Mitochondrion inner membrane</location>
        <topology evidence="1 15">Multi-pass membrane protein</topology>
    </subcellularLocation>
</comment>
<dbReference type="GO" id="GO:0015292">
    <property type="term" value="F:uniporter activity"/>
    <property type="evidence" value="ECO:0007669"/>
    <property type="project" value="UniProtKB-UniRule"/>
</dbReference>
<evidence type="ECO:0000256" key="12">
    <source>
        <dbReference type="ARBA" id="ARBA00023136"/>
    </source>
</evidence>
<evidence type="ECO:0000256" key="7">
    <source>
        <dbReference type="ARBA" id="ARBA00022792"/>
    </source>
</evidence>
<keyword evidence="13 15" id="KW-0407">Ion channel</keyword>
<evidence type="ECO:0000256" key="5">
    <source>
        <dbReference type="ARBA" id="ARBA00022673"/>
    </source>
</evidence>
<evidence type="ECO:0000256" key="4">
    <source>
        <dbReference type="ARBA" id="ARBA00022568"/>
    </source>
</evidence>
<keyword evidence="5 15" id="KW-0107">Calcium channel</keyword>
<feature type="transmembrane region" description="Helical" evidence="15">
    <location>
        <begin position="231"/>
        <end position="251"/>
    </location>
</feature>
<dbReference type="GO" id="GO:0051560">
    <property type="term" value="P:mitochondrial calcium ion homeostasis"/>
    <property type="evidence" value="ECO:0007669"/>
    <property type="project" value="UniProtKB-UniRule"/>
</dbReference>
<dbReference type="GO" id="GO:0005262">
    <property type="term" value="F:calcium channel activity"/>
    <property type="evidence" value="ECO:0007669"/>
    <property type="project" value="UniProtKB-UniRule"/>
</dbReference>
<comment type="similarity">
    <text evidence="2 15">Belongs to the MCU (TC 1.A.77) family.</text>
</comment>
<keyword evidence="6 15" id="KW-0812">Transmembrane</keyword>
<evidence type="ECO:0000256" key="9">
    <source>
        <dbReference type="ARBA" id="ARBA00022989"/>
    </source>
</evidence>
<evidence type="ECO:0000256" key="10">
    <source>
        <dbReference type="ARBA" id="ARBA00023065"/>
    </source>
</evidence>
<keyword evidence="8 15" id="KW-0106">Calcium</keyword>
<evidence type="ECO:0000313" key="18">
    <source>
        <dbReference type="Proteomes" id="UP000597762"/>
    </source>
</evidence>
<evidence type="ECO:0000256" key="2">
    <source>
        <dbReference type="ARBA" id="ARBA00005653"/>
    </source>
</evidence>
<dbReference type="PANTHER" id="PTHR13462">
    <property type="entry name" value="CALCIUM UNIPORTER PROTEIN, MITOCHONDRIAL"/>
    <property type="match status" value="1"/>
</dbReference>
<proteinExistence type="inferred from homology"/>
<keyword evidence="9 15" id="KW-1133">Transmembrane helix</keyword>
<keyword evidence="10 15" id="KW-0406">Ion transport</keyword>
<comment type="domain">
    <text evidence="15">The selectivity filter, in which calcium ions are arranged in single file, is composed of two acidic rings separated by one helical turn along the central axis of the channel pore.</text>
</comment>
<dbReference type="AlphaFoldDB" id="A0A812E1I3"/>
<keyword evidence="3 15" id="KW-0813">Transport</keyword>
<dbReference type="OrthoDB" id="278338at2759"/>
<evidence type="ECO:0000256" key="13">
    <source>
        <dbReference type="ARBA" id="ARBA00023303"/>
    </source>
</evidence>
<evidence type="ECO:0000256" key="14">
    <source>
        <dbReference type="ARBA" id="ARBA00036634"/>
    </source>
</evidence>
<evidence type="ECO:0000256" key="15">
    <source>
        <dbReference type="RuleBase" id="RU367035"/>
    </source>
</evidence>
<dbReference type="InterPro" id="IPR039055">
    <property type="entry name" value="MCU_fam"/>
</dbReference>
<dbReference type="Proteomes" id="UP000597762">
    <property type="component" value="Unassembled WGS sequence"/>
</dbReference>
<dbReference type="InterPro" id="IPR006769">
    <property type="entry name" value="MCU_C"/>
</dbReference>
<keyword evidence="11 15" id="KW-0496">Mitochondrion</keyword>
<gene>
    <name evidence="17" type="ORF">SPHA_63855</name>
</gene>
<dbReference type="GO" id="GO:1990246">
    <property type="term" value="C:uniplex complex"/>
    <property type="evidence" value="ECO:0007669"/>
    <property type="project" value="TreeGrafter"/>
</dbReference>
<comment type="caution">
    <text evidence="17">The sequence shown here is derived from an EMBL/GenBank/DDBJ whole genome shotgun (WGS) entry which is preliminary data.</text>
</comment>
<dbReference type="Pfam" id="PF04678">
    <property type="entry name" value="MCU"/>
    <property type="match status" value="1"/>
</dbReference>
<dbReference type="PANTHER" id="PTHR13462:SF10">
    <property type="entry name" value="CALCIUM UNIPORTER PROTEIN, MITOCHONDRIAL"/>
    <property type="match status" value="1"/>
</dbReference>
<feature type="domain" description="Calcium uniporter protein C-terminal" evidence="16">
    <location>
        <begin position="125"/>
        <end position="317"/>
    </location>
</feature>
<evidence type="ECO:0000256" key="3">
    <source>
        <dbReference type="ARBA" id="ARBA00022448"/>
    </source>
</evidence>
<evidence type="ECO:0000256" key="1">
    <source>
        <dbReference type="ARBA" id="ARBA00004448"/>
    </source>
</evidence>
<evidence type="ECO:0000259" key="16">
    <source>
        <dbReference type="Pfam" id="PF04678"/>
    </source>
</evidence>
<keyword evidence="7 15" id="KW-0999">Mitochondrion inner membrane</keyword>
<comment type="function">
    <text evidence="15">Mitochondrial inner membrane calcium uniporter that mediates calcium uptake into mitochondria. Mitochondrial calcium homeostasis plays key roles in cellular physiology and regulates cell bioenergetics, cytoplasmic calcium signals and activation of cell death pathways.</text>
</comment>
<protein>
    <recommendedName>
        <fullName evidence="15">Calcium uniporter protein</fullName>
    </recommendedName>
</protein>
<name>A0A812E1I3_ACAPH</name>
<evidence type="ECO:0000313" key="17">
    <source>
        <dbReference type="EMBL" id="CAE1312640.1"/>
    </source>
</evidence>
<dbReference type="GO" id="GO:0036444">
    <property type="term" value="P:calcium import into the mitochondrion"/>
    <property type="evidence" value="ECO:0007669"/>
    <property type="project" value="TreeGrafter"/>
</dbReference>
<evidence type="ECO:0000256" key="11">
    <source>
        <dbReference type="ARBA" id="ARBA00023128"/>
    </source>
</evidence>
<keyword evidence="12 15" id="KW-0472">Membrane</keyword>
<organism evidence="17 18">
    <name type="scientific">Acanthosepion pharaonis</name>
    <name type="common">Pharaoh cuttlefish</name>
    <name type="synonym">Sepia pharaonis</name>
    <dbReference type="NCBI Taxonomy" id="158019"/>
    <lineage>
        <taxon>Eukaryota</taxon>
        <taxon>Metazoa</taxon>
        <taxon>Spiralia</taxon>
        <taxon>Lophotrochozoa</taxon>
        <taxon>Mollusca</taxon>
        <taxon>Cephalopoda</taxon>
        <taxon>Coleoidea</taxon>
        <taxon>Decapodiformes</taxon>
        <taxon>Sepiida</taxon>
        <taxon>Sepiina</taxon>
        <taxon>Sepiidae</taxon>
        <taxon>Acanthosepion</taxon>
    </lineage>
</organism>
<comment type="catalytic activity">
    <reaction evidence="14">
        <text>Ca(2+)(in) = Ca(2+)(out)</text>
        <dbReference type="Rhea" id="RHEA:29671"/>
        <dbReference type="ChEBI" id="CHEBI:29108"/>
    </reaction>
</comment>
<accession>A0A812E1I3</accession>
<reference evidence="17" key="1">
    <citation type="submission" date="2021-01" db="EMBL/GenBank/DDBJ databases">
        <authorList>
            <person name="Li R."/>
            <person name="Bekaert M."/>
        </authorList>
    </citation>
    <scope>NUCLEOTIDE SEQUENCE</scope>
    <source>
        <strain evidence="17">Farmed</strain>
    </source>
</reference>
<keyword evidence="18" id="KW-1185">Reference proteome</keyword>
<evidence type="ECO:0000256" key="8">
    <source>
        <dbReference type="ARBA" id="ARBA00022837"/>
    </source>
</evidence>
<evidence type="ECO:0000256" key="6">
    <source>
        <dbReference type="ARBA" id="ARBA00022692"/>
    </source>
</evidence>
<sequence>MAATTTTKVLSVFRRGSCNSPFSASRILFTGKNLQGSSRIPQLVCICGSYCTRVINRNDASLRYRDGLPVFSVPLPSRQETCEFVLKPISHTVGDFFKFMKEEDHGIDNISIYTKDPIVSGEFKESEGIKVAKSTTIDNLLKNEFWLIVNNREYHVTPPEPNFRIDHEDLDKLSDVKMLVSQLYSALNIEQYQLERESQLLQRLEDLKVQLEPLEKVKRDLEQRANRRTNILSWLGLGMMGLQFGILARLTWWEYSWDIMEPVTYFVTYGTTMAMYAYFVVTKQEYNFLEVKDRQYLLSFYKNAQKRRLDVRKYNNLRDAISQVEYDLLRLRDPLQLQLPIVIILVFFTVASCCHLLTSITDNFYFSYY</sequence>